<dbReference type="EC" id="2.7.13.3" evidence="2"/>
<evidence type="ECO:0000256" key="5">
    <source>
        <dbReference type="ARBA" id="ARBA00022741"/>
    </source>
</evidence>
<dbReference type="InterPro" id="IPR036890">
    <property type="entry name" value="HATPase_C_sf"/>
</dbReference>
<keyword evidence="9" id="KW-0812">Transmembrane</keyword>
<dbReference type="InterPro" id="IPR055558">
    <property type="entry name" value="DUF7134"/>
</dbReference>
<evidence type="ECO:0000256" key="8">
    <source>
        <dbReference type="ARBA" id="ARBA00023012"/>
    </source>
</evidence>
<evidence type="ECO:0000256" key="9">
    <source>
        <dbReference type="SAM" id="Phobius"/>
    </source>
</evidence>
<evidence type="ECO:0000259" key="10">
    <source>
        <dbReference type="SMART" id="SM00387"/>
    </source>
</evidence>
<sequence>MRVPALDLSAPNRNDLLGAVVLLTADIWFNVFFRLAGVPLGWTLVFLASSTFPLGWRRQAPTAVLAVIGGVTVVGTVLHFGISEVGVLIALYTVAAWRPKRTALRCLIGFAVLKTAAELVEHDSLAWLPMLLVLYCTAFVLGDQQRTNRVLVEHEREARVRLATEAERGRIARELHDVVAHTVSVMVLYTSVARRAVARDPAAADTALAQVEESGRQSLTELRRLLGVLRTEPGDLAPQASLADLDDLVSRCVTAGLPVTVAVHGHRRELPAGVELCAYRIVQEALTNAAKHADPTRVTVDLHYGRNDLRIDIRNDGPRPCGTPGHGLIGMRERAALVGGRLHVRHDPDEFQVVATLPYRG</sequence>
<evidence type="ECO:0000313" key="12">
    <source>
        <dbReference type="Proteomes" id="UP000199501"/>
    </source>
</evidence>
<evidence type="ECO:0000256" key="2">
    <source>
        <dbReference type="ARBA" id="ARBA00012438"/>
    </source>
</evidence>
<dbReference type="SMART" id="SM00387">
    <property type="entry name" value="HATPase_c"/>
    <property type="match status" value="1"/>
</dbReference>
<comment type="catalytic activity">
    <reaction evidence="1">
        <text>ATP + protein L-histidine = ADP + protein N-phospho-L-histidine.</text>
        <dbReference type="EC" id="2.7.13.3"/>
    </reaction>
</comment>
<reference evidence="12" key="1">
    <citation type="submission" date="2016-10" db="EMBL/GenBank/DDBJ databases">
        <authorList>
            <person name="Varghese N."/>
            <person name="Submissions S."/>
        </authorList>
    </citation>
    <scope>NUCLEOTIDE SEQUENCE [LARGE SCALE GENOMIC DNA]</scope>
    <source>
        <strain evidence="12">IBRC-M 10403</strain>
    </source>
</reference>
<keyword evidence="12" id="KW-1185">Reference proteome</keyword>
<dbReference type="STRING" id="1271860.SAMN05216174_11616"/>
<organism evidence="11 12">
    <name type="scientific">Actinokineospora iranica</name>
    <dbReference type="NCBI Taxonomy" id="1271860"/>
    <lineage>
        <taxon>Bacteria</taxon>
        <taxon>Bacillati</taxon>
        <taxon>Actinomycetota</taxon>
        <taxon>Actinomycetes</taxon>
        <taxon>Pseudonocardiales</taxon>
        <taxon>Pseudonocardiaceae</taxon>
        <taxon>Actinokineospora</taxon>
    </lineage>
</organism>
<dbReference type="CDD" id="cd16917">
    <property type="entry name" value="HATPase_UhpB-NarQ-NarX-like"/>
    <property type="match status" value="1"/>
</dbReference>
<dbReference type="EMBL" id="FMZZ01000016">
    <property type="protein sequence ID" value="SDD70904.1"/>
    <property type="molecule type" value="Genomic_DNA"/>
</dbReference>
<dbReference type="PANTHER" id="PTHR24421">
    <property type="entry name" value="NITRATE/NITRITE SENSOR PROTEIN NARX-RELATED"/>
    <property type="match status" value="1"/>
</dbReference>
<keyword evidence="3" id="KW-0597">Phosphoprotein</keyword>
<keyword evidence="5" id="KW-0547">Nucleotide-binding</keyword>
<dbReference type="Pfam" id="PF23539">
    <property type="entry name" value="DUF7134"/>
    <property type="match status" value="1"/>
</dbReference>
<gene>
    <name evidence="11" type="ORF">SAMN05216174_11616</name>
</gene>
<feature type="domain" description="Histidine kinase/HSP90-like ATPase" evidence="10">
    <location>
        <begin position="273"/>
        <end position="361"/>
    </location>
</feature>
<proteinExistence type="predicted"/>
<dbReference type="Proteomes" id="UP000199501">
    <property type="component" value="Unassembled WGS sequence"/>
</dbReference>
<keyword evidence="9" id="KW-1133">Transmembrane helix</keyword>
<dbReference type="PANTHER" id="PTHR24421:SF10">
    <property type="entry name" value="NITRATE_NITRITE SENSOR PROTEIN NARQ"/>
    <property type="match status" value="1"/>
</dbReference>
<dbReference type="Pfam" id="PF07730">
    <property type="entry name" value="HisKA_3"/>
    <property type="match status" value="1"/>
</dbReference>
<feature type="transmembrane region" description="Helical" evidence="9">
    <location>
        <begin position="40"/>
        <end position="56"/>
    </location>
</feature>
<dbReference type="Gene3D" id="3.30.565.10">
    <property type="entry name" value="Histidine kinase-like ATPase, C-terminal domain"/>
    <property type="match status" value="1"/>
</dbReference>
<protein>
    <recommendedName>
        <fullName evidence="2">histidine kinase</fullName>
        <ecNumber evidence="2">2.7.13.3</ecNumber>
    </recommendedName>
</protein>
<dbReference type="RefSeq" id="WP_091455803.1">
    <property type="nucleotide sequence ID" value="NZ_FMZZ01000016.1"/>
</dbReference>
<keyword evidence="4" id="KW-0808">Transferase</keyword>
<feature type="transmembrane region" description="Helical" evidence="9">
    <location>
        <begin position="126"/>
        <end position="142"/>
    </location>
</feature>
<evidence type="ECO:0000313" key="11">
    <source>
        <dbReference type="EMBL" id="SDD70904.1"/>
    </source>
</evidence>
<keyword evidence="7" id="KW-0067">ATP-binding</keyword>
<dbReference type="OrthoDB" id="227596at2"/>
<keyword evidence="8" id="KW-0902">Two-component regulatory system</keyword>
<feature type="transmembrane region" description="Helical" evidence="9">
    <location>
        <begin position="62"/>
        <end position="95"/>
    </location>
</feature>
<evidence type="ECO:0000256" key="3">
    <source>
        <dbReference type="ARBA" id="ARBA00022553"/>
    </source>
</evidence>
<dbReference type="Pfam" id="PF02518">
    <property type="entry name" value="HATPase_c"/>
    <property type="match status" value="1"/>
</dbReference>
<keyword evidence="9" id="KW-0472">Membrane</keyword>
<dbReference type="SUPFAM" id="SSF55874">
    <property type="entry name" value="ATPase domain of HSP90 chaperone/DNA topoisomerase II/histidine kinase"/>
    <property type="match status" value="1"/>
</dbReference>
<dbReference type="GO" id="GO:0016020">
    <property type="term" value="C:membrane"/>
    <property type="evidence" value="ECO:0007669"/>
    <property type="project" value="InterPro"/>
</dbReference>
<keyword evidence="6 11" id="KW-0418">Kinase</keyword>
<evidence type="ECO:0000256" key="1">
    <source>
        <dbReference type="ARBA" id="ARBA00000085"/>
    </source>
</evidence>
<evidence type="ECO:0000256" key="4">
    <source>
        <dbReference type="ARBA" id="ARBA00022679"/>
    </source>
</evidence>
<dbReference type="InterPro" id="IPR050482">
    <property type="entry name" value="Sensor_HK_TwoCompSys"/>
</dbReference>
<dbReference type="GO" id="GO:0005524">
    <property type="term" value="F:ATP binding"/>
    <property type="evidence" value="ECO:0007669"/>
    <property type="project" value="UniProtKB-KW"/>
</dbReference>
<dbReference type="GO" id="GO:0000155">
    <property type="term" value="F:phosphorelay sensor kinase activity"/>
    <property type="evidence" value="ECO:0007669"/>
    <property type="project" value="InterPro"/>
</dbReference>
<dbReference type="GO" id="GO:0046983">
    <property type="term" value="F:protein dimerization activity"/>
    <property type="evidence" value="ECO:0007669"/>
    <property type="project" value="InterPro"/>
</dbReference>
<evidence type="ECO:0000256" key="7">
    <source>
        <dbReference type="ARBA" id="ARBA00022840"/>
    </source>
</evidence>
<name>A0A1G6WYN8_9PSEU</name>
<accession>A0A1G6WYN8</accession>
<dbReference type="Gene3D" id="1.20.5.1930">
    <property type="match status" value="1"/>
</dbReference>
<dbReference type="InterPro" id="IPR011712">
    <property type="entry name" value="Sig_transdc_His_kin_sub3_dim/P"/>
</dbReference>
<dbReference type="AlphaFoldDB" id="A0A1G6WYN8"/>
<evidence type="ECO:0000256" key="6">
    <source>
        <dbReference type="ARBA" id="ARBA00022777"/>
    </source>
</evidence>
<dbReference type="InterPro" id="IPR003594">
    <property type="entry name" value="HATPase_dom"/>
</dbReference>